<evidence type="ECO:0000256" key="3">
    <source>
        <dbReference type="ARBA" id="ARBA00023125"/>
    </source>
</evidence>
<dbReference type="InterPro" id="IPR002104">
    <property type="entry name" value="Integrase_catalytic"/>
</dbReference>
<accession>A0A4Y3WBS8</accession>
<dbReference type="PANTHER" id="PTHR30349">
    <property type="entry name" value="PHAGE INTEGRASE-RELATED"/>
    <property type="match status" value="1"/>
</dbReference>
<name>A0A4Y3WBS8_NITWI</name>
<reference evidence="6 7" key="1">
    <citation type="submission" date="2019-06" db="EMBL/GenBank/DDBJ databases">
        <title>Whole genome shotgun sequence of Nitrobacter winogradskyi NBRC 14297.</title>
        <authorList>
            <person name="Hosoyama A."/>
            <person name="Uohara A."/>
            <person name="Ohji S."/>
            <person name="Ichikawa N."/>
        </authorList>
    </citation>
    <scope>NUCLEOTIDE SEQUENCE [LARGE SCALE GENOMIC DNA]</scope>
    <source>
        <strain evidence="6 7">NBRC 14297</strain>
    </source>
</reference>
<evidence type="ECO:0000256" key="4">
    <source>
        <dbReference type="ARBA" id="ARBA00023172"/>
    </source>
</evidence>
<keyword evidence="4" id="KW-0233">DNA recombination</keyword>
<dbReference type="Pfam" id="PF00589">
    <property type="entry name" value="Phage_integrase"/>
    <property type="match status" value="1"/>
</dbReference>
<dbReference type="PROSITE" id="PS51898">
    <property type="entry name" value="TYR_RECOMBINASE"/>
    <property type="match status" value="1"/>
</dbReference>
<dbReference type="GO" id="GO:0006310">
    <property type="term" value="P:DNA recombination"/>
    <property type="evidence" value="ECO:0007669"/>
    <property type="project" value="UniProtKB-KW"/>
</dbReference>
<evidence type="ECO:0000256" key="2">
    <source>
        <dbReference type="ARBA" id="ARBA00022908"/>
    </source>
</evidence>
<dbReference type="GO" id="GO:0003677">
    <property type="term" value="F:DNA binding"/>
    <property type="evidence" value="ECO:0007669"/>
    <property type="project" value="UniProtKB-KW"/>
</dbReference>
<protein>
    <submittedName>
        <fullName evidence="6">Integrase</fullName>
    </submittedName>
</protein>
<dbReference type="Proteomes" id="UP000318825">
    <property type="component" value="Unassembled WGS sequence"/>
</dbReference>
<dbReference type="OrthoDB" id="5464621at2"/>
<dbReference type="InterPro" id="IPR050090">
    <property type="entry name" value="Tyrosine_recombinase_XerCD"/>
</dbReference>
<dbReference type="RefSeq" id="WP_141383053.1">
    <property type="nucleotide sequence ID" value="NZ_BJNF01000029.1"/>
</dbReference>
<dbReference type="Gene3D" id="1.10.443.10">
    <property type="entry name" value="Intergrase catalytic core"/>
    <property type="match status" value="1"/>
</dbReference>
<evidence type="ECO:0000313" key="7">
    <source>
        <dbReference type="Proteomes" id="UP000318825"/>
    </source>
</evidence>
<dbReference type="GO" id="GO:0015074">
    <property type="term" value="P:DNA integration"/>
    <property type="evidence" value="ECO:0007669"/>
    <property type="project" value="UniProtKB-KW"/>
</dbReference>
<comment type="similarity">
    <text evidence="1">Belongs to the 'phage' integrase family.</text>
</comment>
<evidence type="ECO:0000259" key="5">
    <source>
        <dbReference type="PROSITE" id="PS51898"/>
    </source>
</evidence>
<dbReference type="AlphaFoldDB" id="A0A4Y3WBS8"/>
<comment type="caution">
    <text evidence="6">The sequence shown here is derived from an EMBL/GenBank/DDBJ whole genome shotgun (WGS) entry which is preliminary data.</text>
</comment>
<dbReference type="EMBL" id="BJNF01000029">
    <property type="protein sequence ID" value="GEC15319.1"/>
    <property type="molecule type" value="Genomic_DNA"/>
</dbReference>
<proteinExistence type="inferred from homology"/>
<evidence type="ECO:0000313" key="6">
    <source>
        <dbReference type="EMBL" id="GEC15319.1"/>
    </source>
</evidence>
<keyword evidence="3" id="KW-0238">DNA-binding</keyword>
<dbReference type="InterPro" id="IPR011010">
    <property type="entry name" value="DNA_brk_join_enz"/>
</dbReference>
<dbReference type="SUPFAM" id="SSF56349">
    <property type="entry name" value="DNA breaking-rejoining enzymes"/>
    <property type="match status" value="1"/>
</dbReference>
<gene>
    <name evidence="6" type="ORF">NWI01_12110</name>
</gene>
<keyword evidence="2" id="KW-0229">DNA integration</keyword>
<organism evidence="6 7">
    <name type="scientific">Nitrobacter winogradskyi</name>
    <name type="common">Nitrobacter agilis</name>
    <dbReference type="NCBI Taxonomy" id="913"/>
    <lineage>
        <taxon>Bacteria</taxon>
        <taxon>Pseudomonadati</taxon>
        <taxon>Pseudomonadota</taxon>
        <taxon>Alphaproteobacteria</taxon>
        <taxon>Hyphomicrobiales</taxon>
        <taxon>Nitrobacteraceae</taxon>
        <taxon>Nitrobacter</taxon>
    </lineage>
</organism>
<sequence length="321" mass="35615">MSAPATMLARAEAYLSERRRLGFVLDRSGSLTLAFARFADGSGHEGPLTSAIVLRWVKEEAVHADPFTWAQRLNVLRPFARHLADAEPRTGFPEGAPFGRSKRRLAPHIFTPAEVNGLIAAAGTLPAVFGAGPATLPTLLGLLAATGLRISEALRLWCGDLSDLNTHITVKRSKFERTRIVPLHPTAAVALREYLRARARLGSTYRSAPLFLDERSGEILRYAAVRRAWLRLTGDLGIVPRGGHRFIRIHDLRHTFICRRLMLWQADGTDIDNAMLALSTYVGHVNLGDTYWYMQAVPEIMALAGVRFETLSSHRREARHG</sequence>
<feature type="domain" description="Tyr recombinase" evidence="5">
    <location>
        <begin position="105"/>
        <end position="306"/>
    </location>
</feature>
<dbReference type="InterPro" id="IPR013762">
    <property type="entry name" value="Integrase-like_cat_sf"/>
</dbReference>
<evidence type="ECO:0000256" key="1">
    <source>
        <dbReference type="ARBA" id="ARBA00008857"/>
    </source>
</evidence>
<dbReference type="PANTHER" id="PTHR30349:SF41">
    <property type="entry name" value="INTEGRASE_RECOMBINASE PROTEIN MJ0367-RELATED"/>
    <property type="match status" value="1"/>
</dbReference>